<comment type="caution">
    <text evidence="2">The sequence shown here is derived from an EMBL/GenBank/DDBJ whole genome shotgun (WGS) entry which is preliminary data.</text>
</comment>
<evidence type="ECO:0000313" key="3">
    <source>
        <dbReference type="Proteomes" id="UP001500124"/>
    </source>
</evidence>
<sequence length="61" mass="6440">MQDPLRGRWATPAEDEGAKPGAHRVSPRPAPPVTLPPVARGRGLPGVALVHAHQIPKNTIP</sequence>
<evidence type="ECO:0000313" key="2">
    <source>
        <dbReference type="EMBL" id="GAA5068614.1"/>
    </source>
</evidence>
<proteinExistence type="predicted"/>
<gene>
    <name evidence="2" type="ORF">GCM10023336_51950</name>
</gene>
<feature type="region of interest" description="Disordered" evidence="1">
    <location>
        <begin position="1"/>
        <end position="39"/>
    </location>
</feature>
<protein>
    <submittedName>
        <fullName evidence="2">Uncharacterized protein</fullName>
    </submittedName>
</protein>
<reference evidence="3" key="1">
    <citation type="journal article" date="2019" name="Int. J. Syst. Evol. Microbiol.">
        <title>The Global Catalogue of Microorganisms (GCM) 10K type strain sequencing project: providing services to taxonomists for standard genome sequencing and annotation.</title>
        <authorList>
            <consortium name="The Broad Institute Genomics Platform"/>
            <consortium name="The Broad Institute Genome Sequencing Center for Infectious Disease"/>
            <person name="Wu L."/>
            <person name="Ma J."/>
        </authorList>
    </citation>
    <scope>NUCLEOTIDE SEQUENCE [LARGE SCALE GENOMIC DNA]</scope>
    <source>
        <strain evidence="3">JCM 18410</strain>
    </source>
</reference>
<dbReference type="Proteomes" id="UP001500124">
    <property type="component" value="Unassembled WGS sequence"/>
</dbReference>
<dbReference type="EMBL" id="BAABKC010000079">
    <property type="protein sequence ID" value="GAA5068614.1"/>
    <property type="molecule type" value="Genomic_DNA"/>
</dbReference>
<name>A0ABP9L3G6_9ACTN</name>
<keyword evidence="3" id="KW-1185">Reference proteome</keyword>
<accession>A0ABP9L3G6</accession>
<organism evidence="2 3">
    <name type="scientific">Streptomyces similanensis</name>
    <dbReference type="NCBI Taxonomy" id="1274988"/>
    <lineage>
        <taxon>Bacteria</taxon>
        <taxon>Bacillati</taxon>
        <taxon>Actinomycetota</taxon>
        <taxon>Actinomycetes</taxon>
        <taxon>Kitasatosporales</taxon>
        <taxon>Streptomycetaceae</taxon>
        <taxon>Streptomyces</taxon>
    </lineage>
</organism>
<evidence type="ECO:0000256" key="1">
    <source>
        <dbReference type="SAM" id="MobiDB-lite"/>
    </source>
</evidence>